<feature type="region of interest" description="Disordered" evidence="1">
    <location>
        <begin position="23"/>
        <end position="63"/>
    </location>
</feature>
<gene>
    <name evidence="2" type="ORF">EYC84_010592</name>
</gene>
<organism evidence="2 3">
    <name type="scientific">Monilinia fructicola</name>
    <name type="common">Brown rot fungus</name>
    <name type="synonym">Ciboria fructicola</name>
    <dbReference type="NCBI Taxonomy" id="38448"/>
    <lineage>
        <taxon>Eukaryota</taxon>
        <taxon>Fungi</taxon>
        <taxon>Dikarya</taxon>
        <taxon>Ascomycota</taxon>
        <taxon>Pezizomycotina</taxon>
        <taxon>Leotiomycetes</taxon>
        <taxon>Helotiales</taxon>
        <taxon>Sclerotiniaceae</taxon>
        <taxon>Monilinia</taxon>
    </lineage>
</organism>
<evidence type="ECO:0000256" key="1">
    <source>
        <dbReference type="SAM" id="MobiDB-lite"/>
    </source>
</evidence>
<feature type="compositionally biased region" description="Polar residues" evidence="1">
    <location>
        <begin position="24"/>
        <end position="46"/>
    </location>
</feature>
<dbReference type="AlphaFoldDB" id="A0A5M9J6R6"/>
<reference evidence="2 3" key="1">
    <citation type="submission" date="2019-06" db="EMBL/GenBank/DDBJ databases">
        <title>Genome Sequence of the Brown Rot Fungal Pathogen Monilinia fructicola.</title>
        <authorList>
            <person name="De Miccolis Angelini R.M."/>
            <person name="Landi L."/>
            <person name="Abate D."/>
            <person name="Pollastro S."/>
            <person name="Romanazzi G."/>
            <person name="Faretra F."/>
        </authorList>
    </citation>
    <scope>NUCLEOTIDE SEQUENCE [LARGE SCALE GENOMIC DNA]</scope>
    <source>
        <strain evidence="2 3">Mfrc123</strain>
    </source>
</reference>
<dbReference type="Proteomes" id="UP000322873">
    <property type="component" value="Unassembled WGS sequence"/>
</dbReference>
<accession>A0A5M9J6R6</accession>
<proteinExistence type="predicted"/>
<protein>
    <submittedName>
        <fullName evidence="2">Uncharacterized protein</fullName>
    </submittedName>
</protein>
<name>A0A5M9J6R6_MONFR</name>
<evidence type="ECO:0000313" key="2">
    <source>
        <dbReference type="EMBL" id="KAA8564821.1"/>
    </source>
</evidence>
<sequence length="87" mass="9508">MPPANVPHSERGHSEFIQIKMNLQGKQNTNPPISPTLQLSNSPTLEDNNDHVDQGGGQKPPIDTISTRWYSILNDLGAMKDAWAGMG</sequence>
<keyword evidence="3" id="KW-1185">Reference proteome</keyword>
<comment type="caution">
    <text evidence="2">The sequence shown here is derived from an EMBL/GenBank/DDBJ whole genome shotgun (WGS) entry which is preliminary data.</text>
</comment>
<evidence type="ECO:0000313" key="3">
    <source>
        <dbReference type="Proteomes" id="UP000322873"/>
    </source>
</evidence>
<dbReference type="EMBL" id="VICG01000014">
    <property type="protein sequence ID" value="KAA8564821.1"/>
    <property type="molecule type" value="Genomic_DNA"/>
</dbReference>